<organism evidence="1 2">
    <name type="scientific">Arachnia rubra</name>
    <dbReference type="NCBI Taxonomy" id="1547448"/>
    <lineage>
        <taxon>Bacteria</taxon>
        <taxon>Bacillati</taxon>
        <taxon>Actinomycetota</taxon>
        <taxon>Actinomycetes</taxon>
        <taxon>Propionibacteriales</taxon>
        <taxon>Propionibacteriaceae</taxon>
        <taxon>Arachnia</taxon>
    </lineage>
</organism>
<protein>
    <submittedName>
        <fullName evidence="1">Uncharacterized protein</fullName>
    </submittedName>
</protein>
<proteinExistence type="predicted"/>
<reference evidence="1 2" key="1">
    <citation type="submission" date="2021-03" db="EMBL/GenBank/DDBJ databases">
        <title>Human Oral Microbial Genomes.</title>
        <authorList>
            <person name="Johnston C.D."/>
            <person name="Chen T."/>
            <person name="Dewhirst F.E."/>
        </authorList>
    </citation>
    <scope>NUCLEOTIDE SEQUENCE [LARGE SCALE GENOMIC DNA]</scope>
    <source>
        <strain evidence="1 2">DSMZ 100122</strain>
    </source>
</reference>
<sequence>MSRTERGTSPPLPAVGADQVWADLRRHLDWIRGVGSVVFLAAQSRLQLDDLRSRAELWCRRAGQAWAVPDTGDVDRWLRRSLPLPGVVWLDLWDPRGRIEVLHALNELRIRVAQPGAGCLVLTGPSSMLGDAVREAADLWSVRSFVHLVGIPSAPEPGSHLVEELGEGALLNAQEGYRSTWRLTVPAELRSPEVAGLVKDVERARRILMHDPLAARRILDSIDHQTLLGKVLVGMTRAEVAGLLDDVIGVEANLRSALSALKDLPESLRSQITDDVLDIARVFGVFDVMKPQRDGSADWGNLRIVRR</sequence>
<name>A0ABX7Y500_9ACTN</name>
<gene>
    <name evidence="1" type="ORF">J5A65_14405</name>
</gene>
<dbReference type="RefSeq" id="WP_212323564.1">
    <property type="nucleotide sequence ID" value="NZ_AP024463.1"/>
</dbReference>
<accession>A0ABX7Y500</accession>
<evidence type="ECO:0000313" key="1">
    <source>
        <dbReference type="EMBL" id="QUC08076.1"/>
    </source>
</evidence>
<keyword evidence="2" id="KW-1185">Reference proteome</keyword>
<dbReference type="EMBL" id="CP072384">
    <property type="protein sequence ID" value="QUC08076.1"/>
    <property type="molecule type" value="Genomic_DNA"/>
</dbReference>
<dbReference type="Proteomes" id="UP000678513">
    <property type="component" value="Chromosome"/>
</dbReference>
<evidence type="ECO:0000313" key="2">
    <source>
        <dbReference type="Proteomes" id="UP000678513"/>
    </source>
</evidence>